<dbReference type="EnsemblMetazoa" id="BGLB037603-RA">
    <property type="protein sequence ID" value="BGLB037603-PA"/>
    <property type="gene ID" value="BGLB037603"/>
</dbReference>
<dbReference type="VEuPathDB" id="VectorBase:BGLAX_040122"/>
<dbReference type="Gene3D" id="3.40.50.300">
    <property type="entry name" value="P-loop containing nucleotide triphosphate hydrolases"/>
    <property type="match status" value="1"/>
</dbReference>
<protein>
    <recommendedName>
        <fullName evidence="7">OBG-type G domain-containing protein</fullName>
    </recommendedName>
</protein>
<evidence type="ECO:0000313" key="5">
    <source>
        <dbReference type="EnsemblMetazoa" id="BGLB037603-PA"/>
    </source>
</evidence>
<dbReference type="SUPFAM" id="SSF47240">
    <property type="entry name" value="Ferritin-like"/>
    <property type="match status" value="1"/>
</dbReference>
<evidence type="ECO:0000259" key="3">
    <source>
        <dbReference type="PROSITE" id="PS50905"/>
    </source>
</evidence>
<evidence type="ECO:0008006" key="7">
    <source>
        <dbReference type="Google" id="ProtNLM"/>
    </source>
</evidence>
<evidence type="ECO:0000313" key="6">
    <source>
        <dbReference type="Proteomes" id="UP000076420"/>
    </source>
</evidence>
<dbReference type="InterPro" id="IPR027417">
    <property type="entry name" value="P-loop_NTPase"/>
</dbReference>
<feature type="domain" description="Ferritin-like diiron" evidence="3">
    <location>
        <begin position="168"/>
        <end position="312"/>
    </location>
</feature>
<dbReference type="VEuPathDB" id="VectorBase:BGLB037603"/>
<proteinExistence type="predicted"/>
<dbReference type="GO" id="GO:0008199">
    <property type="term" value="F:ferric iron binding"/>
    <property type="evidence" value="ECO:0007669"/>
    <property type="project" value="InterPro"/>
</dbReference>
<dbReference type="PANTHER" id="PTHR11702:SF31">
    <property type="entry name" value="MITOCHONDRIAL RIBOSOME-ASSOCIATED GTPASE 2"/>
    <property type="match status" value="1"/>
</dbReference>
<dbReference type="InterPro" id="IPR009040">
    <property type="entry name" value="Ferritin-like_diiron"/>
</dbReference>
<dbReference type="PROSITE" id="PS00905">
    <property type="entry name" value="GTP1_OBG"/>
    <property type="match status" value="1"/>
</dbReference>
<sequence length="322" mass="35850">SPTIAFDGEKGITAKLILKLKLLSDVGIIGLPNVGKSTLLSVCSSSKTKVADYAFTTLYPELGVIFLSDYEDFVMADLPGLIEGASNGLGCGIRFLKHVERCSVLLHVLDGTSKDPLLDYYTIRKELSLYSSQILDKPEIIAISKIDEIDDFLLDEIKRKLSSSTSRKIYAFSSIIDDSILVTLEVDATRKYLMYYCILMNEGYAKTAKVFLNEANDEFGHIQKLQNRILFIERSPGYDSIDAFVGKKDIEMIIADMIFSEETAMQAYEEAIVIAEKIGDHGSVAFFEQILSDEESHLQWLRSQRDIIDSIGAAAYLQISGC</sequence>
<dbReference type="InterPro" id="IPR009078">
    <property type="entry name" value="Ferritin-like_SF"/>
</dbReference>
<dbReference type="Proteomes" id="UP000076420">
    <property type="component" value="Unassembled WGS sequence"/>
</dbReference>
<feature type="domain" description="OBG-type G" evidence="4">
    <location>
        <begin position="24"/>
        <end position="192"/>
    </location>
</feature>
<organism evidence="5 6">
    <name type="scientific">Biomphalaria glabrata</name>
    <name type="common">Bloodfluke planorb</name>
    <name type="synonym">Freshwater snail</name>
    <dbReference type="NCBI Taxonomy" id="6526"/>
    <lineage>
        <taxon>Eukaryota</taxon>
        <taxon>Metazoa</taxon>
        <taxon>Spiralia</taxon>
        <taxon>Lophotrochozoa</taxon>
        <taxon>Mollusca</taxon>
        <taxon>Gastropoda</taxon>
        <taxon>Heterobranchia</taxon>
        <taxon>Euthyneura</taxon>
        <taxon>Panpulmonata</taxon>
        <taxon>Hygrophila</taxon>
        <taxon>Lymnaeoidea</taxon>
        <taxon>Planorbidae</taxon>
        <taxon>Biomphalaria</taxon>
    </lineage>
</organism>
<dbReference type="AlphaFoldDB" id="A0A2C9M1X0"/>
<dbReference type="InterPro" id="IPR006074">
    <property type="entry name" value="GTP1-OBG_CS"/>
</dbReference>
<dbReference type="Gene3D" id="1.20.1260.10">
    <property type="match status" value="1"/>
</dbReference>
<keyword evidence="1" id="KW-0547">Nucleotide-binding</keyword>
<dbReference type="SUPFAM" id="SSF52540">
    <property type="entry name" value="P-loop containing nucleoside triphosphate hydrolases"/>
    <property type="match status" value="1"/>
</dbReference>
<dbReference type="InterPro" id="IPR006073">
    <property type="entry name" value="GTP-bd"/>
</dbReference>
<dbReference type="GO" id="GO:0003924">
    <property type="term" value="F:GTPase activity"/>
    <property type="evidence" value="ECO:0007669"/>
    <property type="project" value="InterPro"/>
</dbReference>
<dbReference type="STRING" id="6526.A0A2C9M1X0"/>
<keyword evidence="2" id="KW-0342">GTP-binding</keyword>
<dbReference type="InterPro" id="IPR031167">
    <property type="entry name" value="G_OBG"/>
</dbReference>
<dbReference type="GO" id="GO:0005525">
    <property type="term" value="F:GTP binding"/>
    <property type="evidence" value="ECO:0007669"/>
    <property type="project" value="UniProtKB-KW"/>
</dbReference>
<dbReference type="InterPro" id="IPR008331">
    <property type="entry name" value="Ferritin_DPS_dom"/>
</dbReference>
<reference evidence="5" key="1">
    <citation type="submission" date="2020-05" db="UniProtKB">
        <authorList>
            <consortium name="EnsemblMetazoa"/>
        </authorList>
    </citation>
    <scope>IDENTIFICATION</scope>
    <source>
        <strain evidence="5">BB02</strain>
    </source>
</reference>
<dbReference type="Pfam" id="PF00210">
    <property type="entry name" value="Ferritin"/>
    <property type="match status" value="1"/>
</dbReference>
<evidence type="ECO:0000256" key="1">
    <source>
        <dbReference type="ARBA" id="ARBA00022741"/>
    </source>
</evidence>
<dbReference type="PROSITE" id="PS51710">
    <property type="entry name" value="G_OBG"/>
    <property type="match status" value="1"/>
</dbReference>
<dbReference type="PRINTS" id="PR00326">
    <property type="entry name" value="GTP1OBG"/>
</dbReference>
<evidence type="ECO:0000256" key="2">
    <source>
        <dbReference type="ARBA" id="ARBA00023134"/>
    </source>
</evidence>
<name>A0A2C9M1X0_BIOGL</name>
<gene>
    <name evidence="5" type="primary">106064118</name>
</gene>
<dbReference type="PROSITE" id="PS50905">
    <property type="entry name" value="FERRITIN_LIKE"/>
    <property type="match status" value="1"/>
</dbReference>
<dbReference type="InterPro" id="IPR012347">
    <property type="entry name" value="Ferritin-like"/>
</dbReference>
<dbReference type="CDD" id="cd01898">
    <property type="entry name" value="Obg"/>
    <property type="match status" value="1"/>
</dbReference>
<accession>A0A2C9M1X0</accession>
<evidence type="ECO:0000259" key="4">
    <source>
        <dbReference type="PROSITE" id="PS51710"/>
    </source>
</evidence>
<dbReference type="Pfam" id="PF01926">
    <property type="entry name" value="MMR_HSR1"/>
    <property type="match status" value="1"/>
</dbReference>
<dbReference type="InterPro" id="IPR045086">
    <property type="entry name" value="OBG_GTPase"/>
</dbReference>
<dbReference type="PANTHER" id="PTHR11702">
    <property type="entry name" value="DEVELOPMENTALLY REGULATED GTP-BINDING PROTEIN-RELATED"/>
    <property type="match status" value="1"/>
</dbReference>